<evidence type="ECO:0000256" key="3">
    <source>
        <dbReference type="ARBA" id="ARBA00022989"/>
    </source>
</evidence>
<evidence type="ECO:0000313" key="8">
    <source>
        <dbReference type="EMBL" id="EPE32025.1"/>
    </source>
</evidence>
<dbReference type="HOGENOM" id="CLU_028200_0_1_1"/>
<sequence length="383" mass="42381">MATLNDLVDGFRPVTPESMIAVGTVLPLLASTAVALRFFIKHRRKAELGLDDWSILVALLLCIGLGAMMIAGSAVHALGQPTPFGEGPMGFLHVINDAIITTEKIKYAFNIMQALAFGTIKLSVLLFYRRIFRGRSFNITSWIMIGVTICWTLGFLFTYIFECRTKFWAFWSTLDDLLTHCLNDVFFQKVLAITDVVTDVLILSIPIPCIWKLQLNTERKLGICGIFLLGSLVVAFGIVRLVFFEQRLTNGFSSSQGILLMSTWMYWSMIEMGMAIVAACLPSLRPLFGGMGSVRSFSKAIRSLFSVRSLSSEPSMPGNQKSARILSVVDNNSNSSEAEFVVPTKVPLGGAGETFAMRDLESQEHIQPGQITVKKNVFQSYSK</sequence>
<evidence type="ECO:0000256" key="1">
    <source>
        <dbReference type="ARBA" id="ARBA00004141"/>
    </source>
</evidence>
<evidence type="ECO:0000256" key="2">
    <source>
        <dbReference type="ARBA" id="ARBA00022692"/>
    </source>
</evidence>
<evidence type="ECO:0000313" key="9">
    <source>
        <dbReference type="Proteomes" id="UP000016922"/>
    </source>
</evidence>
<dbReference type="GeneID" id="19471148"/>
<name>S3D2H0_GLAL2</name>
<evidence type="ECO:0000256" key="4">
    <source>
        <dbReference type="ARBA" id="ARBA00023136"/>
    </source>
</evidence>
<accession>S3D2H0</accession>
<reference evidence="8 9" key="1">
    <citation type="journal article" date="2013" name="BMC Genomics">
        <title>Genomics-driven discovery of the pneumocandin biosynthetic gene cluster in the fungus Glarea lozoyensis.</title>
        <authorList>
            <person name="Chen L."/>
            <person name="Yue Q."/>
            <person name="Zhang X."/>
            <person name="Xiang M."/>
            <person name="Wang C."/>
            <person name="Li S."/>
            <person name="Che Y."/>
            <person name="Ortiz-Lopez F.J."/>
            <person name="Bills G.F."/>
            <person name="Liu X."/>
            <person name="An Z."/>
        </authorList>
    </citation>
    <scope>NUCLEOTIDE SEQUENCE [LARGE SCALE GENOMIC DNA]</scope>
    <source>
        <strain evidence="9">ATCC 20868 / MF5171</strain>
    </source>
</reference>
<gene>
    <name evidence="8" type="ORF">GLAREA_12107</name>
</gene>
<dbReference type="Proteomes" id="UP000016922">
    <property type="component" value="Unassembled WGS sequence"/>
</dbReference>
<dbReference type="OrthoDB" id="5393606at2759"/>
<organism evidence="8 9">
    <name type="scientific">Glarea lozoyensis (strain ATCC 20868 / MF5171)</name>
    <dbReference type="NCBI Taxonomy" id="1116229"/>
    <lineage>
        <taxon>Eukaryota</taxon>
        <taxon>Fungi</taxon>
        <taxon>Dikarya</taxon>
        <taxon>Ascomycota</taxon>
        <taxon>Pezizomycotina</taxon>
        <taxon>Leotiomycetes</taxon>
        <taxon>Helotiales</taxon>
        <taxon>Helotiaceae</taxon>
        <taxon>Glarea</taxon>
    </lineage>
</organism>
<keyword evidence="2 6" id="KW-0812">Transmembrane</keyword>
<feature type="transmembrane region" description="Helical" evidence="6">
    <location>
        <begin position="107"/>
        <end position="128"/>
    </location>
</feature>
<dbReference type="PANTHER" id="PTHR33048">
    <property type="entry name" value="PTH11-LIKE INTEGRAL MEMBRANE PROTEIN (AFU_ORTHOLOGUE AFUA_5G11245)"/>
    <property type="match status" value="1"/>
</dbReference>
<comment type="subcellular location">
    <subcellularLocation>
        <location evidence="1">Membrane</location>
        <topology evidence="1">Multi-pass membrane protein</topology>
    </subcellularLocation>
</comment>
<dbReference type="RefSeq" id="XP_008081080.1">
    <property type="nucleotide sequence ID" value="XM_008082889.1"/>
</dbReference>
<dbReference type="Pfam" id="PF20684">
    <property type="entry name" value="Fung_rhodopsin"/>
    <property type="match status" value="1"/>
</dbReference>
<feature type="domain" description="Rhodopsin" evidence="7">
    <location>
        <begin position="36"/>
        <end position="288"/>
    </location>
</feature>
<proteinExistence type="inferred from homology"/>
<feature type="transmembrane region" description="Helical" evidence="6">
    <location>
        <begin position="264"/>
        <end position="284"/>
    </location>
</feature>
<dbReference type="AlphaFoldDB" id="S3D2H0"/>
<dbReference type="EMBL" id="KE145360">
    <property type="protein sequence ID" value="EPE32025.1"/>
    <property type="molecule type" value="Genomic_DNA"/>
</dbReference>
<feature type="transmembrane region" description="Helical" evidence="6">
    <location>
        <begin position="140"/>
        <end position="161"/>
    </location>
</feature>
<evidence type="ECO:0000256" key="6">
    <source>
        <dbReference type="SAM" id="Phobius"/>
    </source>
</evidence>
<protein>
    <submittedName>
        <fullName evidence="8">Plasma membrane protein Pth11-like protein</fullName>
    </submittedName>
</protein>
<feature type="transmembrane region" description="Helical" evidence="6">
    <location>
        <begin position="20"/>
        <end position="40"/>
    </location>
</feature>
<dbReference type="PANTHER" id="PTHR33048:SF157">
    <property type="entry name" value="INTEGRAL MEMBRANE PROTEIN"/>
    <property type="match status" value="1"/>
</dbReference>
<dbReference type="OMA" id="YRRIFRG"/>
<feature type="transmembrane region" description="Helical" evidence="6">
    <location>
        <begin position="52"/>
        <end position="79"/>
    </location>
</feature>
<dbReference type="InterPro" id="IPR049326">
    <property type="entry name" value="Rhodopsin_dom_fungi"/>
</dbReference>
<keyword evidence="4 6" id="KW-0472">Membrane</keyword>
<feature type="transmembrane region" description="Helical" evidence="6">
    <location>
        <begin position="223"/>
        <end position="244"/>
    </location>
</feature>
<dbReference type="eggNOG" id="ENOG502SR1P">
    <property type="taxonomic scope" value="Eukaryota"/>
</dbReference>
<keyword evidence="9" id="KW-1185">Reference proteome</keyword>
<dbReference type="KEGG" id="glz:GLAREA_12107"/>
<evidence type="ECO:0000259" key="7">
    <source>
        <dbReference type="Pfam" id="PF20684"/>
    </source>
</evidence>
<dbReference type="InterPro" id="IPR052337">
    <property type="entry name" value="SAT4-like"/>
</dbReference>
<dbReference type="GO" id="GO:0016020">
    <property type="term" value="C:membrane"/>
    <property type="evidence" value="ECO:0007669"/>
    <property type="project" value="UniProtKB-SubCell"/>
</dbReference>
<comment type="similarity">
    <text evidence="5">Belongs to the SAT4 family.</text>
</comment>
<keyword evidence="3 6" id="KW-1133">Transmembrane helix</keyword>
<evidence type="ECO:0000256" key="5">
    <source>
        <dbReference type="ARBA" id="ARBA00038359"/>
    </source>
</evidence>